<comment type="caution">
    <text evidence="1">The sequence shown here is derived from an EMBL/GenBank/DDBJ whole genome shotgun (WGS) entry which is preliminary data.</text>
</comment>
<proteinExistence type="predicted"/>
<reference evidence="1" key="1">
    <citation type="submission" date="2022-01" db="EMBL/GenBank/DDBJ databases">
        <authorList>
            <person name="Wang Y."/>
        </authorList>
    </citation>
    <scope>NUCLEOTIDE SEQUENCE</scope>
    <source>
        <strain evidence="1">WB101</strain>
    </source>
</reference>
<dbReference type="EMBL" id="JAKLWS010000009">
    <property type="protein sequence ID" value="MCG2588712.1"/>
    <property type="molecule type" value="Genomic_DNA"/>
</dbReference>
<sequence>MITVKPYGGLGNRIRVLYSVIGINREVGHEIKILWGCSKDLNCPFDELFIHPDNCRVRNFEQGLIKTVYEFSLRKLRFSKLRPYFYDLVLTKNKILEIKNETDDFSALFKNHSSIYLESCISFYEGPKIEDLLTIHPDILNRAETIFSRFKSPTYGIHIRSTDNQLSKKYSPPVVFENFIRKKLEEESNAWFFLATDSKEVESELIESFGDRILTSNNNILDRNSRQGIKNALVDMVCLSRTKKVYGSYFSSFSSISAMLTGIECENVTTDSFDHGVDDI</sequence>
<accession>A0ABS9KD21</accession>
<dbReference type="Gene3D" id="3.40.50.11350">
    <property type="match status" value="1"/>
</dbReference>
<name>A0ABS9KD21_9BACT</name>
<reference evidence="1" key="2">
    <citation type="submission" date="2024-05" db="EMBL/GenBank/DDBJ databases">
        <title>Rhodohalobacter halophilus gen. nov., sp. nov., a moderately halophilic member of the family Balneolaceae.</title>
        <authorList>
            <person name="Xia J."/>
        </authorList>
    </citation>
    <scope>NUCLEOTIDE SEQUENCE</scope>
    <source>
        <strain evidence="1">WB101</strain>
    </source>
</reference>
<dbReference type="Proteomes" id="UP001165366">
    <property type="component" value="Unassembled WGS sequence"/>
</dbReference>
<evidence type="ECO:0000313" key="2">
    <source>
        <dbReference type="Proteomes" id="UP001165366"/>
    </source>
</evidence>
<dbReference type="RefSeq" id="WP_237853560.1">
    <property type="nucleotide sequence ID" value="NZ_JAKLWS010000009.1"/>
</dbReference>
<organism evidence="1 2">
    <name type="scientific">Rhodohalobacter sulfatireducens</name>
    <dbReference type="NCBI Taxonomy" id="2911366"/>
    <lineage>
        <taxon>Bacteria</taxon>
        <taxon>Pseudomonadati</taxon>
        <taxon>Balneolota</taxon>
        <taxon>Balneolia</taxon>
        <taxon>Balneolales</taxon>
        <taxon>Balneolaceae</taxon>
        <taxon>Rhodohalobacter</taxon>
    </lineage>
</organism>
<evidence type="ECO:0008006" key="3">
    <source>
        <dbReference type="Google" id="ProtNLM"/>
    </source>
</evidence>
<evidence type="ECO:0000313" key="1">
    <source>
        <dbReference type="EMBL" id="MCG2588712.1"/>
    </source>
</evidence>
<gene>
    <name evidence="1" type="ORF">L6773_09055</name>
</gene>
<protein>
    <recommendedName>
        <fullName evidence="3">Alpha-1,2-fucosyltransferase</fullName>
    </recommendedName>
</protein>
<keyword evidence="2" id="KW-1185">Reference proteome</keyword>